<proteinExistence type="predicted"/>
<accession>A0A1U7D096</accession>
<dbReference type="EMBL" id="CP014796">
    <property type="protein sequence ID" value="APX21496.1"/>
    <property type="molecule type" value="Genomic_DNA"/>
</dbReference>
<name>A0A1U7D096_9RHOB</name>
<keyword evidence="2" id="KW-1185">Reference proteome</keyword>
<protein>
    <submittedName>
        <fullName evidence="1">Uncharacterized protein</fullName>
    </submittedName>
</protein>
<dbReference type="Proteomes" id="UP000186559">
    <property type="component" value="Chromosome"/>
</dbReference>
<evidence type="ECO:0000313" key="2">
    <source>
        <dbReference type="Proteomes" id="UP000186559"/>
    </source>
</evidence>
<dbReference type="KEGG" id="tpro:Ga0080559_TMP700"/>
<organism evidence="1 2">
    <name type="scientific">Salipiger profundus</name>
    <dbReference type="NCBI Taxonomy" id="1229727"/>
    <lineage>
        <taxon>Bacteria</taxon>
        <taxon>Pseudomonadati</taxon>
        <taxon>Pseudomonadota</taxon>
        <taxon>Alphaproteobacteria</taxon>
        <taxon>Rhodobacterales</taxon>
        <taxon>Roseobacteraceae</taxon>
        <taxon>Salipiger</taxon>
    </lineage>
</organism>
<dbReference type="AlphaFoldDB" id="A0A1U7D096"/>
<reference evidence="1 2" key="1">
    <citation type="submission" date="2016-03" db="EMBL/GenBank/DDBJ databases">
        <title>Deep-sea bacteria in the southern Pacific.</title>
        <authorList>
            <person name="Tang K."/>
        </authorList>
    </citation>
    <scope>NUCLEOTIDE SEQUENCE [LARGE SCALE GENOMIC DNA]</scope>
    <source>
        <strain evidence="1 2">JLT2016</strain>
    </source>
</reference>
<gene>
    <name evidence="1" type="ORF">Ga0080559_TMP700</name>
</gene>
<evidence type="ECO:0000313" key="1">
    <source>
        <dbReference type="EMBL" id="APX21496.1"/>
    </source>
</evidence>
<sequence>MRRVMPQDIGAPTGVAQCFAASASKFSCLNRFLTGRAA</sequence>